<evidence type="ECO:0000256" key="1">
    <source>
        <dbReference type="ARBA" id="ARBA00006484"/>
    </source>
</evidence>
<comment type="caution">
    <text evidence="3">The sequence shown here is derived from an EMBL/GenBank/DDBJ whole genome shotgun (WGS) entry which is preliminary data.</text>
</comment>
<sequence length="225" mass="23599">MAERKTLFITGASSGIGEATARAAVAAGWNVGLMARSADKLDQLVQELGSASLAVAGDATDLVAQEDAIARVAAHYGGLDAAFANAGMGVETPGTEAGDPEEWRRMIDLNIMALLYTTRAALPELRKTKGQLVLTGSVAGKVHIAGSIYGATKWFVHGYAGNMAQEMREWGGRCTLIAPGMVDTPFFSEPKPEKLQAEDIANAVVFALSQPPRAAIPEIVVMPMG</sequence>
<accession>A0A543KC73</accession>
<evidence type="ECO:0000256" key="2">
    <source>
        <dbReference type="ARBA" id="ARBA00023002"/>
    </source>
</evidence>
<protein>
    <submittedName>
        <fullName evidence="3">NADP-dependent 3-hydroxy acid dehydrogenase YdfG</fullName>
    </submittedName>
</protein>
<keyword evidence="2" id="KW-0560">Oxidoreductase</keyword>
<organism evidence="3 4">
    <name type="scientific">Roseinatronobacter monicus</name>
    <dbReference type="NCBI Taxonomy" id="393481"/>
    <lineage>
        <taxon>Bacteria</taxon>
        <taxon>Pseudomonadati</taxon>
        <taxon>Pseudomonadota</taxon>
        <taxon>Alphaproteobacteria</taxon>
        <taxon>Rhodobacterales</taxon>
        <taxon>Paracoccaceae</taxon>
        <taxon>Roseinatronobacter</taxon>
    </lineage>
</organism>
<dbReference type="RefSeq" id="WP_142080311.1">
    <property type="nucleotide sequence ID" value="NZ_VFPT01000001.1"/>
</dbReference>
<dbReference type="OrthoDB" id="9810935at2"/>
<evidence type="ECO:0000313" key="4">
    <source>
        <dbReference type="Proteomes" id="UP000320582"/>
    </source>
</evidence>
<dbReference type="Gene3D" id="3.40.50.720">
    <property type="entry name" value="NAD(P)-binding Rossmann-like Domain"/>
    <property type="match status" value="1"/>
</dbReference>
<dbReference type="PANTHER" id="PTHR44196">
    <property type="entry name" value="DEHYDROGENASE/REDUCTASE SDR FAMILY MEMBER 7B"/>
    <property type="match status" value="1"/>
</dbReference>
<dbReference type="AlphaFoldDB" id="A0A543KC73"/>
<dbReference type="EMBL" id="VFPT01000001">
    <property type="protein sequence ID" value="TQM92637.1"/>
    <property type="molecule type" value="Genomic_DNA"/>
</dbReference>
<dbReference type="GO" id="GO:0016020">
    <property type="term" value="C:membrane"/>
    <property type="evidence" value="ECO:0007669"/>
    <property type="project" value="TreeGrafter"/>
</dbReference>
<proteinExistence type="inferred from homology"/>
<dbReference type="InterPro" id="IPR002347">
    <property type="entry name" value="SDR_fam"/>
</dbReference>
<reference evidence="3 4" key="1">
    <citation type="submission" date="2019-06" db="EMBL/GenBank/DDBJ databases">
        <title>Genomic Encyclopedia of Archaeal and Bacterial Type Strains, Phase II (KMG-II): from individual species to whole genera.</title>
        <authorList>
            <person name="Goeker M."/>
        </authorList>
    </citation>
    <scope>NUCLEOTIDE SEQUENCE [LARGE SCALE GENOMIC DNA]</scope>
    <source>
        <strain evidence="3 4">DSM 18423</strain>
    </source>
</reference>
<evidence type="ECO:0000313" key="3">
    <source>
        <dbReference type="EMBL" id="TQM92637.1"/>
    </source>
</evidence>
<gene>
    <name evidence="3" type="ORF">BD293_1248</name>
</gene>
<dbReference type="PRINTS" id="PR00081">
    <property type="entry name" value="GDHRDH"/>
</dbReference>
<comment type="similarity">
    <text evidence="1">Belongs to the short-chain dehydrogenases/reductases (SDR) family.</text>
</comment>
<dbReference type="Pfam" id="PF00106">
    <property type="entry name" value="adh_short"/>
    <property type="match status" value="1"/>
</dbReference>
<dbReference type="Proteomes" id="UP000320582">
    <property type="component" value="Unassembled WGS sequence"/>
</dbReference>
<keyword evidence="4" id="KW-1185">Reference proteome</keyword>
<dbReference type="SUPFAM" id="SSF51735">
    <property type="entry name" value="NAD(P)-binding Rossmann-fold domains"/>
    <property type="match status" value="1"/>
</dbReference>
<dbReference type="PANTHER" id="PTHR44196:SF1">
    <property type="entry name" value="DEHYDROGENASE_REDUCTASE SDR FAMILY MEMBER 7B"/>
    <property type="match status" value="1"/>
</dbReference>
<dbReference type="GO" id="GO:0016491">
    <property type="term" value="F:oxidoreductase activity"/>
    <property type="evidence" value="ECO:0007669"/>
    <property type="project" value="UniProtKB-KW"/>
</dbReference>
<name>A0A543KC73_9RHOB</name>
<dbReference type="InterPro" id="IPR036291">
    <property type="entry name" value="NAD(P)-bd_dom_sf"/>
</dbReference>